<name>A0ABR9PPH1_9BACT</name>
<evidence type="ECO:0000256" key="1">
    <source>
        <dbReference type="ARBA" id="ARBA00022729"/>
    </source>
</evidence>
<protein>
    <submittedName>
        <fullName evidence="3">DUF4352 domain-containing protein</fullName>
    </submittedName>
</protein>
<evidence type="ECO:0000313" key="4">
    <source>
        <dbReference type="Proteomes" id="UP001516472"/>
    </source>
</evidence>
<organism evidence="3 4">
    <name type="scientific">Corallococcus soli</name>
    <dbReference type="NCBI Taxonomy" id="2710757"/>
    <lineage>
        <taxon>Bacteria</taxon>
        <taxon>Pseudomonadati</taxon>
        <taxon>Myxococcota</taxon>
        <taxon>Myxococcia</taxon>
        <taxon>Myxococcales</taxon>
        <taxon>Cystobacterineae</taxon>
        <taxon>Myxococcaceae</taxon>
        <taxon>Corallococcus</taxon>
    </lineage>
</organism>
<accession>A0ABR9PPH1</accession>
<dbReference type="Gene3D" id="2.60.40.1240">
    <property type="match status" value="1"/>
</dbReference>
<evidence type="ECO:0000313" key="3">
    <source>
        <dbReference type="EMBL" id="MBE4749809.1"/>
    </source>
</evidence>
<dbReference type="RefSeq" id="WP_369414425.1">
    <property type="nucleotide sequence ID" value="NZ_CBCSIP010000384.1"/>
</dbReference>
<feature type="compositionally biased region" description="Polar residues" evidence="2">
    <location>
        <begin position="24"/>
        <end position="41"/>
    </location>
</feature>
<keyword evidence="4" id="KW-1185">Reference proteome</keyword>
<sequence length="220" mass="22978">MSPRAPTWPRMFLTAALLLGGCTQDASTPESGQEASGNTLQKLRAEADRVRKGGAPSARPEAEPEQEARLAGLAAGMGETAPSKLRLPAPNDTVHVDTVAMKLTGLESSHTVKGSSGKTGLGLTTEDLFLRVELVTQNVGKAPASLSLAGAWLTDAKGQTYPLARDAQAVAGTRPLPATWAPEQRTEVVLLFELPPEAVQDDGLALVVKGTGGDVRIPLR</sequence>
<feature type="region of interest" description="Disordered" evidence="2">
    <location>
        <begin position="23"/>
        <end position="68"/>
    </location>
</feature>
<dbReference type="PROSITE" id="PS51257">
    <property type="entry name" value="PROKAR_LIPOPROTEIN"/>
    <property type="match status" value="1"/>
</dbReference>
<comment type="caution">
    <text evidence="3">The sequence shown here is derived from an EMBL/GenBank/DDBJ whole genome shotgun (WGS) entry which is preliminary data.</text>
</comment>
<reference evidence="3 4" key="1">
    <citation type="submission" date="2020-02" db="EMBL/GenBank/DDBJ databases">
        <authorList>
            <person name="Babadi Z.K."/>
            <person name="Risdian C."/>
            <person name="Ebrahimipour G.H."/>
            <person name="Wink J."/>
        </authorList>
    </citation>
    <scope>NUCLEOTIDE SEQUENCE [LARGE SCALE GENOMIC DNA]</scope>
    <source>
        <strain evidence="3 4">ZKHCc1 1396</strain>
    </source>
</reference>
<keyword evidence="1" id="KW-0732">Signal</keyword>
<dbReference type="InterPro" id="IPR029050">
    <property type="entry name" value="Immunoprotect_excell_Ig-like"/>
</dbReference>
<evidence type="ECO:0000256" key="2">
    <source>
        <dbReference type="SAM" id="MobiDB-lite"/>
    </source>
</evidence>
<proteinExistence type="predicted"/>
<dbReference type="Proteomes" id="UP001516472">
    <property type="component" value="Unassembled WGS sequence"/>
</dbReference>
<dbReference type="EMBL" id="JAAIYO010000004">
    <property type="protein sequence ID" value="MBE4749809.1"/>
    <property type="molecule type" value="Genomic_DNA"/>
</dbReference>
<gene>
    <name evidence="3" type="ORF">G4177_16725</name>
</gene>